<feature type="region of interest" description="Disordered" evidence="1">
    <location>
        <begin position="364"/>
        <end position="441"/>
    </location>
</feature>
<feature type="compositionally biased region" description="Pro residues" evidence="1">
    <location>
        <begin position="393"/>
        <end position="429"/>
    </location>
</feature>
<feature type="signal peptide" evidence="2">
    <location>
        <begin position="1"/>
        <end position="17"/>
    </location>
</feature>
<evidence type="ECO:0008006" key="5">
    <source>
        <dbReference type="Google" id="ProtNLM"/>
    </source>
</evidence>
<evidence type="ECO:0000313" key="4">
    <source>
        <dbReference type="Proteomes" id="UP000745764"/>
    </source>
</evidence>
<dbReference type="PANTHER" id="PTHR36578">
    <property type="entry name" value="CHROMOSOME 15, WHOLE GENOME SHOTGUN SEQUENCE"/>
    <property type="match status" value="1"/>
</dbReference>
<accession>A0A9N8KP38</accession>
<feature type="chain" id="PRO_5040467047" description="Apple domain-containing protein" evidence="2">
    <location>
        <begin position="18"/>
        <end position="550"/>
    </location>
</feature>
<organism evidence="3 4">
    <name type="scientific">Aureobasidium uvarum</name>
    <dbReference type="NCBI Taxonomy" id="2773716"/>
    <lineage>
        <taxon>Eukaryota</taxon>
        <taxon>Fungi</taxon>
        <taxon>Dikarya</taxon>
        <taxon>Ascomycota</taxon>
        <taxon>Pezizomycotina</taxon>
        <taxon>Dothideomycetes</taxon>
        <taxon>Dothideomycetidae</taxon>
        <taxon>Dothideales</taxon>
        <taxon>Saccotheciaceae</taxon>
        <taxon>Aureobasidium</taxon>
    </lineage>
</organism>
<protein>
    <recommendedName>
        <fullName evidence="5">Apple domain-containing protein</fullName>
    </recommendedName>
</protein>
<dbReference type="EMBL" id="CAINUL010000017">
    <property type="protein sequence ID" value="CAD0114417.1"/>
    <property type="molecule type" value="Genomic_DNA"/>
</dbReference>
<dbReference type="Proteomes" id="UP000745764">
    <property type="component" value="Unassembled WGS sequence"/>
</dbReference>
<dbReference type="OrthoDB" id="271448at2759"/>
<dbReference type="PANTHER" id="PTHR36578:SF1">
    <property type="entry name" value="APPLE DOMAIN-CONTAINING PROTEIN"/>
    <property type="match status" value="1"/>
</dbReference>
<proteinExistence type="predicted"/>
<keyword evidence="2" id="KW-0732">Signal</keyword>
<gene>
    <name evidence="3" type="ORF">AWRI4620_LOCUS8672</name>
</gene>
<evidence type="ECO:0000256" key="1">
    <source>
        <dbReference type="SAM" id="MobiDB-lite"/>
    </source>
</evidence>
<evidence type="ECO:0000256" key="2">
    <source>
        <dbReference type="SAM" id="SignalP"/>
    </source>
</evidence>
<name>A0A9N8KP38_9PEZI</name>
<sequence length="550" mass="57561">MRSTAFALAAVAGLAAAAPKPQDLDFSLLDAAPEVATGPTGVVVVDEASIASTVAVSTVATASSTATSAAKRDLEKRTFGLFNPFYFYKGLECEIFHNCGSQGGYKQGSSQQGWGCGKPTQTKATWSLITTQAPPTSLPAYSYSTTAPQSSTTVDAVTGSSSAAVSTSSSVAVTTTQVPSTTNDASAPCPTTPEEGTFCGFINPEDACYGPQVQPDTVDAFMSYSAFHSMASAAPTVVPSSDKTQYTQVFKDLDAAVSANSYIGLYTLTSYNPQDCAAKCDDTDLCTSFNIYIERDPSLAPANNDNTTYTPWETYCPNPSSITNYKCTLWGSTLSADVATNKGDYREQFQTVITGSNAYDKTNVTTPTCAVPDVPATTSSAVSTADAVSPTKPAGPPAPPGGPKPAGPPAPPAGGPGPKPAGPPAPPAKKPTLKPGQNCGPKAISAPKYHMGSKFIPGPFNAQVCANYAIEQNNFNRNAAVKAGKRSFTPCAMFNSYFLHKDNKPYGTYCSLYGAALDHKKYATFGGSGSYKTHQSWTFEFEYDVNYSKC</sequence>
<reference evidence="3" key="1">
    <citation type="submission" date="2020-06" db="EMBL/GenBank/DDBJ databases">
        <authorList>
            <person name="Onetto C."/>
        </authorList>
    </citation>
    <scope>NUCLEOTIDE SEQUENCE</scope>
</reference>
<keyword evidence="4" id="KW-1185">Reference proteome</keyword>
<evidence type="ECO:0000313" key="3">
    <source>
        <dbReference type="EMBL" id="CAD0114417.1"/>
    </source>
</evidence>
<comment type="caution">
    <text evidence="3">The sequence shown here is derived from an EMBL/GenBank/DDBJ whole genome shotgun (WGS) entry which is preliminary data.</text>
</comment>
<feature type="compositionally biased region" description="Low complexity" evidence="1">
    <location>
        <begin position="373"/>
        <end position="392"/>
    </location>
</feature>
<dbReference type="AlphaFoldDB" id="A0A9N8KP38"/>